<proteinExistence type="predicted"/>
<protein>
    <submittedName>
        <fullName evidence="1">Uncharacterized protein</fullName>
    </submittedName>
</protein>
<organism evidence="1">
    <name type="scientific">marine sediment metagenome</name>
    <dbReference type="NCBI Taxonomy" id="412755"/>
    <lineage>
        <taxon>unclassified sequences</taxon>
        <taxon>metagenomes</taxon>
        <taxon>ecological metagenomes</taxon>
    </lineage>
</organism>
<feature type="non-terminal residue" evidence="1">
    <location>
        <position position="174"/>
    </location>
</feature>
<accession>A0A0F9LC26</accession>
<reference evidence="1" key="1">
    <citation type="journal article" date="2015" name="Nature">
        <title>Complex archaea that bridge the gap between prokaryotes and eukaryotes.</title>
        <authorList>
            <person name="Spang A."/>
            <person name="Saw J.H."/>
            <person name="Jorgensen S.L."/>
            <person name="Zaremba-Niedzwiedzka K."/>
            <person name="Martijn J."/>
            <person name="Lind A.E."/>
            <person name="van Eijk R."/>
            <person name="Schleper C."/>
            <person name="Guy L."/>
            <person name="Ettema T.J."/>
        </authorList>
    </citation>
    <scope>NUCLEOTIDE SEQUENCE</scope>
</reference>
<name>A0A0F9LC26_9ZZZZ</name>
<sequence length="174" mass="19855">MSNPQNILAKYRTYAYHHILIACDNEAAARFIRESNRLSAFRDLRSQRPITIDDKEKLVPLTTDDKVQIGSYVVILNGMINSNFIVRDVEWFTSTAASTDQQDKFTSIAVEGKMTVEEWAEVQEIRARIGKNMGIIADYIRGDAGVKIRQLSRAVQLYQQRQQLGKLREDIGGF</sequence>
<dbReference type="EMBL" id="LAZR01006599">
    <property type="protein sequence ID" value="KKM90983.1"/>
    <property type="molecule type" value="Genomic_DNA"/>
</dbReference>
<dbReference type="AlphaFoldDB" id="A0A0F9LC26"/>
<evidence type="ECO:0000313" key="1">
    <source>
        <dbReference type="EMBL" id="KKM90983.1"/>
    </source>
</evidence>
<gene>
    <name evidence="1" type="ORF">LCGC14_1233180</name>
</gene>
<comment type="caution">
    <text evidence="1">The sequence shown here is derived from an EMBL/GenBank/DDBJ whole genome shotgun (WGS) entry which is preliminary data.</text>
</comment>